<feature type="signal peptide" evidence="7">
    <location>
        <begin position="1"/>
        <end position="20"/>
    </location>
</feature>
<dbReference type="CDD" id="cd08990">
    <property type="entry name" value="GH43_AXH_like"/>
    <property type="match status" value="1"/>
</dbReference>
<proteinExistence type="inferred from homology"/>
<dbReference type="Gene3D" id="2.80.10.50">
    <property type="match status" value="1"/>
</dbReference>
<name>A0ABW3QPV2_9PSEU</name>
<evidence type="ECO:0000256" key="4">
    <source>
        <dbReference type="ARBA" id="ARBA00023277"/>
    </source>
</evidence>
<evidence type="ECO:0000313" key="9">
    <source>
        <dbReference type="EMBL" id="MFD1146797.1"/>
    </source>
</evidence>
<dbReference type="SUPFAM" id="SSF75005">
    <property type="entry name" value="Arabinanase/levansucrase/invertase"/>
    <property type="match status" value="1"/>
</dbReference>
<feature type="domain" description="Ricin B lectin" evidence="8">
    <location>
        <begin position="303"/>
        <end position="434"/>
    </location>
</feature>
<evidence type="ECO:0000256" key="1">
    <source>
        <dbReference type="ARBA" id="ARBA00009865"/>
    </source>
</evidence>
<keyword evidence="2" id="KW-0858">Xylan degradation</keyword>
<comment type="caution">
    <text evidence="9">The sequence shown here is derived from an EMBL/GenBank/DDBJ whole genome shotgun (WGS) entry which is preliminary data.</text>
</comment>
<dbReference type="InterPro" id="IPR023296">
    <property type="entry name" value="Glyco_hydro_beta-prop_sf"/>
</dbReference>
<dbReference type="SUPFAM" id="SSF50370">
    <property type="entry name" value="Ricin B-like lectins"/>
    <property type="match status" value="1"/>
</dbReference>
<evidence type="ECO:0000256" key="2">
    <source>
        <dbReference type="ARBA" id="ARBA00022651"/>
    </source>
</evidence>
<dbReference type="PROSITE" id="PS50231">
    <property type="entry name" value="RICIN_B_LECTIN"/>
    <property type="match status" value="1"/>
</dbReference>
<feature type="chain" id="PRO_5045339600" evidence="7">
    <location>
        <begin position="21"/>
        <end position="436"/>
    </location>
</feature>
<reference evidence="10" key="1">
    <citation type="journal article" date="2019" name="Int. J. Syst. Evol. Microbiol.">
        <title>The Global Catalogue of Microorganisms (GCM) 10K type strain sequencing project: providing services to taxonomists for standard genome sequencing and annotation.</title>
        <authorList>
            <consortium name="The Broad Institute Genomics Platform"/>
            <consortium name="The Broad Institute Genome Sequencing Center for Infectious Disease"/>
            <person name="Wu L."/>
            <person name="Ma J."/>
        </authorList>
    </citation>
    <scope>NUCLEOTIDE SEQUENCE [LARGE SCALE GENOMIC DNA]</scope>
    <source>
        <strain evidence="10">CCUG 60214</strain>
    </source>
</reference>
<keyword evidence="4" id="KW-0119">Carbohydrate metabolism</keyword>
<dbReference type="Gene3D" id="2.115.10.20">
    <property type="entry name" value="Glycosyl hydrolase domain, family 43"/>
    <property type="match status" value="1"/>
</dbReference>
<keyword evidence="3 6" id="KW-0378">Hydrolase</keyword>
<dbReference type="EMBL" id="JBHTLK010000020">
    <property type="protein sequence ID" value="MFD1146797.1"/>
    <property type="molecule type" value="Genomic_DNA"/>
</dbReference>
<dbReference type="PANTHER" id="PTHR43772">
    <property type="entry name" value="ENDO-1,4-BETA-XYLANASE"/>
    <property type="match status" value="1"/>
</dbReference>
<organism evidence="9 10">
    <name type="scientific">Saccharothrix hoggarensis</name>
    <dbReference type="NCBI Taxonomy" id="913853"/>
    <lineage>
        <taxon>Bacteria</taxon>
        <taxon>Bacillati</taxon>
        <taxon>Actinomycetota</taxon>
        <taxon>Actinomycetes</taxon>
        <taxon>Pseudonocardiales</taxon>
        <taxon>Pseudonocardiaceae</taxon>
        <taxon>Saccharothrix</taxon>
    </lineage>
</organism>
<sequence>MVAASVLVGSMAISLPQASAANPVIPDRFVADPSAHVFNGRVHLYLTDDQTNSGTYWDSRSWRSYSSSNLVDWTDHGDVFSVSGFSWASQYAWAPGAAERNGRYYLYLPVDRTKIGVAVSSSPTGPFSDARGNPLVDRARDVNVGEEPIDPMIFTDGDGSSYMYFGTRTPKVVRLGADMVSTAGPITDVRVTGSTVYGEAPHLHKVGGTYYFTYSTGWPGQIHYATGTSPLGPFTYRGVVLDYVNVSTNHQSIVQYQGEWYIAYHKNARAGGGDFKRSVVMDRLHHNADGTIRTVTQTAGGVGPFSTFTAQHSGLRLDTSGSSVRQATASTAQSQHWQLRARAGGYVEVINRATGSCLDVSGSSTADGASVLQYGCHGGDNQQWTVRRFDATTVSLVNRASGKCLDVPSYSPTGGTLLVQWTCTGGTNQRWRQAPA</sequence>
<evidence type="ECO:0000256" key="3">
    <source>
        <dbReference type="ARBA" id="ARBA00022801"/>
    </source>
</evidence>
<dbReference type="InterPro" id="IPR035992">
    <property type="entry name" value="Ricin_B-like_lectins"/>
</dbReference>
<evidence type="ECO:0000256" key="7">
    <source>
        <dbReference type="SAM" id="SignalP"/>
    </source>
</evidence>
<keyword evidence="5 6" id="KW-0326">Glycosidase</keyword>
<keyword evidence="10" id="KW-1185">Reference proteome</keyword>
<keyword evidence="2" id="KW-0624">Polysaccharide degradation</keyword>
<evidence type="ECO:0000313" key="10">
    <source>
        <dbReference type="Proteomes" id="UP001597168"/>
    </source>
</evidence>
<dbReference type="RefSeq" id="WP_380721158.1">
    <property type="nucleotide sequence ID" value="NZ_JBHTLK010000020.1"/>
</dbReference>
<keyword evidence="7" id="KW-0732">Signal</keyword>
<dbReference type="InterPro" id="IPR052176">
    <property type="entry name" value="Glycosyl_Hydrlase_43_Enz"/>
</dbReference>
<dbReference type="CDD" id="cd00161">
    <property type="entry name" value="beta-trefoil_Ricin-like"/>
    <property type="match status" value="1"/>
</dbReference>
<dbReference type="Proteomes" id="UP001597168">
    <property type="component" value="Unassembled WGS sequence"/>
</dbReference>
<dbReference type="InterPro" id="IPR000772">
    <property type="entry name" value="Ricin_B_lectin"/>
</dbReference>
<dbReference type="InterPro" id="IPR006710">
    <property type="entry name" value="Glyco_hydro_43"/>
</dbReference>
<evidence type="ECO:0000256" key="5">
    <source>
        <dbReference type="ARBA" id="ARBA00023295"/>
    </source>
</evidence>
<dbReference type="PANTHER" id="PTHR43772:SF2">
    <property type="entry name" value="PUTATIVE (AFU_ORTHOLOGUE AFUA_2G04480)-RELATED"/>
    <property type="match status" value="1"/>
</dbReference>
<protein>
    <submittedName>
        <fullName evidence="9">RICIN domain-containing protein</fullName>
    </submittedName>
</protein>
<dbReference type="Pfam" id="PF04616">
    <property type="entry name" value="Glyco_hydro_43"/>
    <property type="match status" value="1"/>
</dbReference>
<evidence type="ECO:0000259" key="8">
    <source>
        <dbReference type="SMART" id="SM00458"/>
    </source>
</evidence>
<comment type="similarity">
    <text evidence="1 6">Belongs to the glycosyl hydrolase 43 family.</text>
</comment>
<dbReference type="Pfam" id="PF14200">
    <property type="entry name" value="RicinB_lectin_2"/>
    <property type="match status" value="1"/>
</dbReference>
<accession>A0ABW3QPV2</accession>
<dbReference type="SMART" id="SM00458">
    <property type="entry name" value="RICIN"/>
    <property type="match status" value="1"/>
</dbReference>
<evidence type="ECO:0000256" key="6">
    <source>
        <dbReference type="RuleBase" id="RU361187"/>
    </source>
</evidence>
<gene>
    <name evidence="9" type="ORF">ACFQ3T_06660</name>
</gene>